<protein>
    <submittedName>
        <fullName evidence="3">Uncharacterized protein</fullName>
    </submittedName>
</protein>
<accession>A0A816E938</accession>
<name>A0A816E938_ADIRI</name>
<organism evidence="3 4">
    <name type="scientific">Adineta ricciae</name>
    <name type="common">Rotifer</name>
    <dbReference type="NCBI Taxonomy" id="249248"/>
    <lineage>
        <taxon>Eukaryota</taxon>
        <taxon>Metazoa</taxon>
        <taxon>Spiralia</taxon>
        <taxon>Gnathifera</taxon>
        <taxon>Rotifera</taxon>
        <taxon>Eurotatoria</taxon>
        <taxon>Bdelloidea</taxon>
        <taxon>Adinetida</taxon>
        <taxon>Adinetidae</taxon>
        <taxon>Adineta</taxon>
    </lineage>
</organism>
<dbReference type="EMBL" id="CAJNOJ010000090">
    <property type="protein sequence ID" value="CAF1083845.1"/>
    <property type="molecule type" value="Genomic_DNA"/>
</dbReference>
<dbReference type="Proteomes" id="UP000663828">
    <property type="component" value="Unassembled WGS sequence"/>
</dbReference>
<keyword evidence="1" id="KW-0812">Transmembrane</keyword>
<keyword evidence="1" id="KW-1133">Transmembrane helix</keyword>
<evidence type="ECO:0000313" key="2">
    <source>
        <dbReference type="EMBL" id="CAF1083845.1"/>
    </source>
</evidence>
<proteinExistence type="predicted"/>
<comment type="caution">
    <text evidence="3">The sequence shown here is derived from an EMBL/GenBank/DDBJ whole genome shotgun (WGS) entry which is preliminary data.</text>
</comment>
<keyword evidence="1" id="KW-0472">Membrane</keyword>
<evidence type="ECO:0000256" key="1">
    <source>
        <dbReference type="SAM" id="Phobius"/>
    </source>
</evidence>
<keyword evidence="4" id="KW-1185">Reference proteome</keyword>
<dbReference type="Proteomes" id="UP000663852">
    <property type="component" value="Unassembled WGS sequence"/>
</dbReference>
<evidence type="ECO:0000313" key="4">
    <source>
        <dbReference type="Proteomes" id="UP000663828"/>
    </source>
</evidence>
<sequence>MDSISIGWKRQAADRINFGTKNEHADHRSVRKVLPKKQQQTIKAVETTRRGPILPIKRFSNSHSYATLSANTSATDVHVYHHRRLCSVRAAIMTFIIVVIIILMTAICLGIVFGVLKSQNSSGNDGSNLNSLSTPAGASYTSSISIGNQIGLPCSGYTEINDPTRNSSNAANILRCDNGPLFNTTNGGSWIRFVGTGGTKLALSAPNINHCGAFLPIWYNNTLSIPANTVVNDIACVVNYVDTCSVVIDISVVLCSPGSYYVFFLPAIPFCSARYCTE</sequence>
<dbReference type="OrthoDB" id="10037871at2759"/>
<dbReference type="EMBL" id="CAJNOR010009437">
    <property type="protein sequence ID" value="CAF1644601.1"/>
    <property type="molecule type" value="Genomic_DNA"/>
</dbReference>
<gene>
    <name evidence="2" type="ORF">EDS130_LOCUS19116</name>
    <name evidence="3" type="ORF">XAT740_LOCUS53912</name>
</gene>
<reference evidence="3" key="1">
    <citation type="submission" date="2021-02" db="EMBL/GenBank/DDBJ databases">
        <authorList>
            <person name="Nowell W R."/>
        </authorList>
    </citation>
    <scope>NUCLEOTIDE SEQUENCE</scope>
</reference>
<evidence type="ECO:0000313" key="3">
    <source>
        <dbReference type="EMBL" id="CAF1644601.1"/>
    </source>
</evidence>
<dbReference type="AlphaFoldDB" id="A0A816E938"/>
<feature type="transmembrane region" description="Helical" evidence="1">
    <location>
        <begin position="90"/>
        <end position="116"/>
    </location>
</feature>